<evidence type="ECO:0000313" key="3">
    <source>
        <dbReference type="EMBL" id="CCE29321.1"/>
    </source>
</evidence>
<dbReference type="SUPFAM" id="SSF52047">
    <property type="entry name" value="RNI-like"/>
    <property type="match status" value="1"/>
</dbReference>
<dbReference type="Gene3D" id="3.80.10.10">
    <property type="entry name" value="Ribonuclease Inhibitor"/>
    <property type="match status" value="1"/>
</dbReference>
<dbReference type="eggNOG" id="ENOG502S69X">
    <property type="taxonomic scope" value="Eukaryota"/>
</dbReference>
<keyword evidence="4" id="KW-1185">Reference proteome</keyword>
<dbReference type="InterPro" id="IPR019734">
    <property type="entry name" value="TPR_rpt"/>
</dbReference>
<dbReference type="Gene3D" id="1.20.1280.50">
    <property type="match status" value="1"/>
</dbReference>
<dbReference type="Gene3D" id="1.25.40.10">
    <property type="entry name" value="Tetratricopeptide repeat domain"/>
    <property type="match status" value="1"/>
</dbReference>
<feature type="domain" description="F-box" evidence="2">
    <location>
        <begin position="223"/>
        <end position="272"/>
    </location>
</feature>
<dbReference type="HOGENOM" id="CLU_010622_0_0_1"/>
<dbReference type="EMBL" id="CAGA01000013">
    <property type="protein sequence ID" value="CCE29321.1"/>
    <property type="molecule type" value="Genomic_DNA"/>
</dbReference>
<dbReference type="PROSITE" id="PS50181">
    <property type="entry name" value="FBOX"/>
    <property type="match status" value="1"/>
</dbReference>
<evidence type="ECO:0000259" key="2">
    <source>
        <dbReference type="PROSITE" id="PS50181"/>
    </source>
</evidence>
<dbReference type="OrthoDB" id="2254954at2759"/>
<organism evidence="3 4">
    <name type="scientific">Claviceps purpurea (strain 20.1)</name>
    <name type="common">Ergot fungus</name>
    <name type="synonym">Sphacelia segetum</name>
    <dbReference type="NCBI Taxonomy" id="1111077"/>
    <lineage>
        <taxon>Eukaryota</taxon>
        <taxon>Fungi</taxon>
        <taxon>Dikarya</taxon>
        <taxon>Ascomycota</taxon>
        <taxon>Pezizomycotina</taxon>
        <taxon>Sordariomycetes</taxon>
        <taxon>Hypocreomycetidae</taxon>
        <taxon>Hypocreales</taxon>
        <taxon>Clavicipitaceae</taxon>
        <taxon>Claviceps</taxon>
    </lineage>
</organism>
<dbReference type="SUPFAM" id="SSF81383">
    <property type="entry name" value="F-box domain"/>
    <property type="match status" value="1"/>
</dbReference>
<accession>M1W0E7</accession>
<evidence type="ECO:0000256" key="1">
    <source>
        <dbReference type="SAM" id="MobiDB-lite"/>
    </source>
</evidence>
<dbReference type="InterPro" id="IPR032675">
    <property type="entry name" value="LRR_dom_sf"/>
</dbReference>
<dbReference type="InterPro" id="IPR036047">
    <property type="entry name" value="F-box-like_dom_sf"/>
</dbReference>
<comment type="caution">
    <text evidence="3">The sequence shown here is derived from an EMBL/GenBank/DDBJ whole genome shotgun (WGS) entry which is preliminary data.</text>
</comment>
<proteinExistence type="predicted"/>
<feature type="region of interest" description="Disordered" evidence="1">
    <location>
        <begin position="1"/>
        <end position="38"/>
    </location>
</feature>
<dbReference type="InterPro" id="IPR011990">
    <property type="entry name" value="TPR-like_helical_dom_sf"/>
</dbReference>
<reference evidence="3 4" key="1">
    <citation type="journal article" date="2013" name="PLoS Genet.">
        <title>Plant-symbiotic fungi as chemical engineers: Multi-genome analysis of the Clavicipitaceae reveals dynamics of alkaloid loci.</title>
        <authorList>
            <person name="Schardl C.L."/>
            <person name="Young C.A."/>
            <person name="Hesse U."/>
            <person name="Amyotte S.G."/>
            <person name="Andreeva K."/>
            <person name="Calie P.J."/>
            <person name="Fleetwood D.J."/>
            <person name="Haws D.C."/>
            <person name="Moore N."/>
            <person name="Oeser B."/>
            <person name="Panaccione D.G."/>
            <person name="Schweri K.K."/>
            <person name="Voisey C.R."/>
            <person name="Farman M.L."/>
            <person name="Jaromczyk J.W."/>
            <person name="Roe B.A."/>
            <person name="O'Sullivan D.M."/>
            <person name="Scott B."/>
            <person name="Tudzynski P."/>
            <person name="An Z."/>
            <person name="Arnaoudova E.G."/>
            <person name="Bullock C.T."/>
            <person name="Charlton N.D."/>
            <person name="Chen L."/>
            <person name="Cox M."/>
            <person name="Dinkins R.D."/>
            <person name="Florea S."/>
            <person name="Glenn A.E."/>
            <person name="Gordon A."/>
            <person name="Gueldener U."/>
            <person name="Harris D.R."/>
            <person name="Hollin W."/>
            <person name="Jaromczyk J."/>
            <person name="Johnson R.D."/>
            <person name="Khan A.K."/>
            <person name="Leistner E."/>
            <person name="Leuchtmann A."/>
            <person name="Li C."/>
            <person name="Liu J."/>
            <person name="Liu J."/>
            <person name="Liu M."/>
            <person name="Mace W."/>
            <person name="Machado C."/>
            <person name="Nagabhyru P."/>
            <person name="Pan J."/>
            <person name="Schmid J."/>
            <person name="Sugawara K."/>
            <person name="Steiner U."/>
            <person name="Takach J.E."/>
            <person name="Tanaka E."/>
            <person name="Webb J.S."/>
            <person name="Wilson E.V."/>
            <person name="Wiseman J.L."/>
            <person name="Yoshida R."/>
            <person name="Zeng Z."/>
        </authorList>
    </citation>
    <scope>NUCLEOTIDE SEQUENCE [LARGE SCALE GENOMIC DNA]</scope>
    <source>
        <strain evidence="3 4">20.1</strain>
    </source>
</reference>
<name>M1W0E7_CLAP2</name>
<dbReference type="SMART" id="SM00028">
    <property type="entry name" value="TPR"/>
    <property type="match status" value="2"/>
</dbReference>
<gene>
    <name evidence="3" type="ORF">CPUR_03014</name>
</gene>
<sequence length="705" mass="80571">MSSSPIPNTKRPMAGLTDTGLPVKAAKKHKADKSDSSCPIPKTEVPMAALIDTGCLVKAAKEYKADEFKHALELSISIMRSCPCARGVERDMCTCKDFEKVATQGGSIFREALHTCHCDVGKNFSQCDNGHHIQALCSRAETFEEMGKLDDAMKDAEWILELAPRLPDGYLLLGKIAQLKKNDEYAWKIYTAGIEANKDTIVDSSKLQQLHDARKPLNRHFLRQDPLCLPAEIVSQIFFNLKCDEILLCLRVSKQWKCTLTSPLNAGLWRDMTFSDRKMRMDQGPEDFKRMLSWAGEGGARKIVIPRELGLLLRQDAFTTLLGESPCLEHLTILDLSEEMVFPSDGKKWNRLRYFSFESGYSGSSYGCRVDEPGGFPRSFLQDAASSLEHLDFDGVPEQWYYEPRVREPFPLSIAFPRLEQLYIGPNLPYLDPEPVSIWREKRDDIWPHLKVLIFESDGYREPSSDTARTRSTLRFLMCLNHGNTLQHIYLDWLSGLPDVDIFSDRDKTLPDFDIVKVQDSDFYNLRSFNSISLNMSPEGAQNLLSNSIQTKQLTSLDIVFPKYYHRDIRPLQRLYDPVGGRHIDYLRSYDWARGAPSIHTLGCYGFHLRRPPEDDDDHLLVQFLASFPNLQTLCIDCSYDDRADFMSLLLKILRLTHLKSIYTQLYDYESDTHFRQAARDHGVRLMENLMSKGLPKPWPVPLGV</sequence>
<dbReference type="SUPFAM" id="SSF48452">
    <property type="entry name" value="TPR-like"/>
    <property type="match status" value="1"/>
</dbReference>
<dbReference type="STRING" id="1111077.M1W0E7"/>
<dbReference type="InterPro" id="IPR001810">
    <property type="entry name" value="F-box_dom"/>
</dbReference>
<dbReference type="Proteomes" id="UP000016801">
    <property type="component" value="Unassembled WGS sequence"/>
</dbReference>
<evidence type="ECO:0000313" key="4">
    <source>
        <dbReference type="Proteomes" id="UP000016801"/>
    </source>
</evidence>
<protein>
    <recommendedName>
        <fullName evidence="2">F-box domain-containing protein</fullName>
    </recommendedName>
</protein>
<dbReference type="AlphaFoldDB" id="M1W0E7"/>